<evidence type="ECO:0000256" key="4">
    <source>
        <dbReference type="ARBA" id="ARBA00023136"/>
    </source>
</evidence>
<feature type="transmembrane region" description="Helical" evidence="5">
    <location>
        <begin position="255"/>
        <end position="275"/>
    </location>
</feature>
<reference evidence="6 7" key="1">
    <citation type="journal article" date="2024" name="Insects">
        <title>An Improved Chromosome-Level Genome Assembly of the Firefly Pyrocoelia pectoralis.</title>
        <authorList>
            <person name="Fu X."/>
            <person name="Meyer-Rochow V.B."/>
            <person name="Ballantyne L."/>
            <person name="Zhu X."/>
        </authorList>
    </citation>
    <scope>NUCLEOTIDE SEQUENCE [LARGE SCALE GENOMIC DNA]</scope>
    <source>
        <strain evidence="6">XCY_ONT2</strain>
    </source>
</reference>
<keyword evidence="2 5" id="KW-0812">Transmembrane</keyword>
<feature type="transmembrane region" description="Helical" evidence="5">
    <location>
        <begin position="72"/>
        <end position="89"/>
    </location>
</feature>
<protein>
    <submittedName>
        <fullName evidence="6">Uncharacterized protein</fullName>
    </submittedName>
</protein>
<feature type="transmembrane region" description="Helical" evidence="5">
    <location>
        <begin position="196"/>
        <end position="216"/>
    </location>
</feature>
<evidence type="ECO:0000256" key="3">
    <source>
        <dbReference type="ARBA" id="ARBA00022989"/>
    </source>
</evidence>
<feature type="transmembrane region" description="Helical" evidence="5">
    <location>
        <begin position="170"/>
        <end position="190"/>
    </location>
</feature>
<dbReference type="EMBL" id="JAVRBK010000001">
    <property type="protein sequence ID" value="KAK5649258.1"/>
    <property type="molecule type" value="Genomic_DNA"/>
</dbReference>
<keyword evidence="4 5" id="KW-0472">Membrane</keyword>
<dbReference type="GO" id="GO:0005385">
    <property type="term" value="F:zinc ion transmembrane transporter activity"/>
    <property type="evidence" value="ECO:0007669"/>
    <property type="project" value="TreeGrafter"/>
</dbReference>
<proteinExistence type="predicted"/>
<feature type="transmembrane region" description="Helical" evidence="5">
    <location>
        <begin position="228"/>
        <end position="249"/>
    </location>
</feature>
<comment type="subcellular location">
    <subcellularLocation>
        <location evidence="1">Membrane</location>
        <topology evidence="1">Multi-pass membrane protein</topology>
    </subcellularLocation>
</comment>
<keyword evidence="3 5" id="KW-1133">Transmembrane helix</keyword>
<dbReference type="GO" id="GO:0005886">
    <property type="term" value="C:plasma membrane"/>
    <property type="evidence" value="ECO:0007669"/>
    <property type="project" value="TreeGrafter"/>
</dbReference>
<feature type="transmembrane region" description="Helical" evidence="5">
    <location>
        <begin position="296"/>
        <end position="319"/>
    </location>
</feature>
<organism evidence="6 7">
    <name type="scientific">Pyrocoelia pectoralis</name>
    <dbReference type="NCBI Taxonomy" id="417401"/>
    <lineage>
        <taxon>Eukaryota</taxon>
        <taxon>Metazoa</taxon>
        <taxon>Ecdysozoa</taxon>
        <taxon>Arthropoda</taxon>
        <taxon>Hexapoda</taxon>
        <taxon>Insecta</taxon>
        <taxon>Pterygota</taxon>
        <taxon>Neoptera</taxon>
        <taxon>Endopterygota</taxon>
        <taxon>Coleoptera</taxon>
        <taxon>Polyphaga</taxon>
        <taxon>Elateriformia</taxon>
        <taxon>Elateroidea</taxon>
        <taxon>Lampyridae</taxon>
        <taxon>Lampyrinae</taxon>
        <taxon>Pyrocoelia</taxon>
    </lineage>
</organism>
<name>A0AAN7VTW1_9COLE</name>
<evidence type="ECO:0000313" key="7">
    <source>
        <dbReference type="Proteomes" id="UP001329430"/>
    </source>
</evidence>
<evidence type="ECO:0000256" key="5">
    <source>
        <dbReference type="SAM" id="Phobius"/>
    </source>
</evidence>
<evidence type="ECO:0000313" key="6">
    <source>
        <dbReference type="EMBL" id="KAK5649258.1"/>
    </source>
</evidence>
<comment type="caution">
    <text evidence="6">The sequence shown here is derived from an EMBL/GenBank/DDBJ whole genome shotgun (WGS) entry which is preliminary data.</text>
</comment>
<dbReference type="PANTHER" id="PTHR11040">
    <property type="entry name" value="ZINC/IRON TRANSPORTER"/>
    <property type="match status" value="1"/>
</dbReference>
<dbReference type="Proteomes" id="UP001329430">
    <property type="component" value="Chromosome 1"/>
</dbReference>
<feature type="transmembrane region" description="Helical" evidence="5">
    <location>
        <begin position="37"/>
        <end position="60"/>
    </location>
</feature>
<keyword evidence="7" id="KW-1185">Reference proteome</keyword>
<feature type="transmembrane region" description="Helical" evidence="5">
    <location>
        <begin position="6"/>
        <end position="30"/>
    </location>
</feature>
<gene>
    <name evidence="6" type="ORF">RI129_000287</name>
</gene>
<accession>A0AAN7VTW1</accession>
<evidence type="ECO:0000256" key="2">
    <source>
        <dbReference type="ARBA" id="ARBA00022692"/>
    </source>
</evidence>
<dbReference type="InterPro" id="IPR003689">
    <property type="entry name" value="ZIP"/>
</dbReference>
<dbReference type="AlphaFoldDB" id="A0AAN7VTW1"/>
<sequence length="332" mass="36154">MNVISSKILAAVIIGVTSLLLGLLPACFALQRQRNWTLCLSSLLCFGGGVLMSTSLIHMLPEIRRDLPEYEQHYAEIIFCIGFFIVYVLDEMVHFFYGDAHSHPSSAVMNTCKKPSYGSVDSKESQGGCSHHTEEQSLEVDVINCDDHPPSQLCHVGHQEPCNASPIGNLGLLVALCVHSILEGLAIGLQSSSAQVLLLLGAVSSHKLVVSFCLGVEIASNSQSFLSHFISITIFSTGSVIGIVIGMGVTQIPEGISSFVFPVLQGLAAGTLLYVTVSEVIPRERARWHKQHRHRIAGICQLLSVIVGFTVMSIFTLWLTHEDFEENITQQP</sequence>
<dbReference type="PANTHER" id="PTHR11040:SF169">
    <property type="entry name" value="FI24038P1"/>
    <property type="match status" value="1"/>
</dbReference>
<evidence type="ECO:0000256" key="1">
    <source>
        <dbReference type="ARBA" id="ARBA00004141"/>
    </source>
</evidence>
<dbReference type="Pfam" id="PF02535">
    <property type="entry name" value="Zip"/>
    <property type="match status" value="1"/>
</dbReference>